<proteinExistence type="predicted"/>
<evidence type="ECO:0000313" key="2">
    <source>
        <dbReference type="Proteomes" id="UP000006048"/>
    </source>
</evidence>
<accession>I4B9B7</accession>
<dbReference type="EMBL" id="CP002959">
    <property type="protein sequence ID" value="AFM13874.1"/>
    <property type="molecule type" value="Genomic_DNA"/>
</dbReference>
<protein>
    <submittedName>
        <fullName evidence="1">Uncharacterized protein</fullName>
    </submittedName>
</protein>
<dbReference type="RefSeq" id="WP_014804374.1">
    <property type="nucleotide sequence ID" value="NC_018020.1"/>
</dbReference>
<dbReference type="STRING" id="869212.Turpa_3235"/>
<evidence type="ECO:0000313" key="1">
    <source>
        <dbReference type="EMBL" id="AFM13874.1"/>
    </source>
</evidence>
<dbReference type="Proteomes" id="UP000006048">
    <property type="component" value="Chromosome"/>
</dbReference>
<dbReference type="AlphaFoldDB" id="I4B9B7"/>
<reference evidence="1 2" key="1">
    <citation type="submission" date="2012-06" db="EMBL/GenBank/DDBJ databases">
        <title>The complete chromosome of genome of Turneriella parva DSM 21527.</title>
        <authorList>
            <consortium name="US DOE Joint Genome Institute (JGI-PGF)"/>
            <person name="Lucas S."/>
            <person name="Han J."/>
            <person name="Lapidus A."/>
            <person name="Bruce D."/>
            <person name="Goodwin L."/>
            <person name="Pitluck S."/>
            <person name="Peters L."/>
            <person name="Kyrpides N."/>
            <person name="Mavromatis K."/>
            <person name="Ivanova N."/>
            <person name="Mikhailova N."/>
            <person name="Chertkov O."/>
            <person name="Detter J.C."/>
            <person name="Tapia R."/>
            <person name="Han C."/>
            <person name="Land M."/>
            <person name="Hauser L."/>
            <person name="Markowitz V."/>
            <person name="Cheng J.-F."/>
            <person name="Hugenholtz P."/>
            <person name="Woyke T."/>
            <person name="Wu D."/>
            <person name="Gronow S."/>
            <person name="Wellnitz S."/>
            <person name="Brambilla E."/>
            <person name="Klenk H.-P."/>
            <person name="Eisen J.A."/>
        </authorList>
    </citation>
    <scope>NUCLEOTIDE SEQUENCE [LARGE SCALE GENOMIC DNA]</scope>
    <source>
        <strain evidence="2">ATCC BAA-1111 / DSM 21527 / NCTC 11395 / H</strain>
    </source>
</reference>
<gene>
    <name evidence="1" type="ordered locus">Turpa_3235</name>
</gene>
<dbReference type="HOGENOM" id="CLU_2072122_0_0_12"/>
<organism evidence="1 2">
    <name type="scientific">Turneriella parva (strain ATCC BAA-1111 / DSM 21527 / NCTC 11395 / H)</name>
    <name type="common">Leptospira parva</name>
    <dbReference type="NCBI Taxonomy" id="869212"/>
    <lineage>
        <taxon>Bacteria</taxon>
        <taxon>Pseudomonadati</taxon>
        <taxon>Spirochaetota</taxon>
        <taxon>Spirochaetia</taxon>
        <taxon>Leptospirales</taxon>
        <taxon>Leptospiraceae</taxon>
        <taxon>Turneriella</taxon>
    </lineage>
</organism>
<keyword evidence="2" id="KW-1185">Reference proteome</keyword>
<sequence>MSDKLLYDAKEPLLIAGKRPLNEAFLNQFHSTISPAQIHQFEKLYRELKTEIGIIGMKPADYITQINMGYQRYQEHRGLDAFHPMDDKSLKYVLEFLEESIKDVAREVQKNAAKQLIR</sequence>
<dbReference type="KEGG" id="tpx:Turpa_3235"/>
<name>I4B9B7_TURPD</name>